<organism evidence="1 2">
    <name type="scientific">Oesophagostomum dentatum</name>
    <name type="common">Nodular worm</name>
    <dbReference type="NCBI Taxonomy" id="61180"/>
    <lineage>
        <taxon>Eukaryota</taxon>
        <taxon>Metazoa</taxon>
        <taxon>Ecdysozoa</taxon>
        <taxon>Nematoda</taxon>
        <taxon>Chromadorea</taxon>
        <taxon>Rhabditida</taxon>
        <taxon>Rhabditina</taxon>
        <taxon>Rhabditomorpha</taxon>
        <taxon>Strongyloidea</taxon>
        <taxon>Strongylidae</taxon>
        <taxon>Oesophagostomum</taxon>
    </lineage>
</organism>
<proteinExistence type="predicted"/>
<evidence type="ECO:0000313" key="1">
    <source>
        <dbReference type="EMBL" id="KHJ75634.1"/>
    </source>
</evidence>
<reference evidence="1 2" key="1">
    <citation type="submission" date="2014-03" db="EMBL/GenBank/DDBJ databases">
        <title>Draft genome of the hookworm Oesophagostomum dentatum.</title>
        <authorList>
            <person name="Mitreva M."/>
        </authorList>
    </citation>
    <scope>NUCLEOTIDE SEQUENCE [LARGE SCALE GENOMIC DNA]</scope>
    <source>
        <strain evidence="1 2">OD-Hann</strain>
    </source>
</reference>
<name>A0A0B1RSL8_OESDE</name>
<dbReference type="OrthoDB" id="5870749at2759"/>
<sequence length="233" mass="25996">METVTTTPTLATWTTPSTDDLKELSEKEVDLKNVSKVLNETLQYSEQRTELKADQIEEITTILEKCANLSGIQPEDSQKVLLNIDCILSADVSQIKASGNSSQRLLELLPTLVQNTNASSFDFLEGENLGFTATAFDCSSSEDTLGLVDNGRSFDLLKGPIPGKDDQNSIVMSTANICNIGLREYYFCSASHMFMTIYRNRKLFMGPKQYNTYNATRTIAQRSALPRAHEWRS</sequence>
<feature type="non-terminal residue" evidence="1">
    <location>
        <position position="233"/>
    </location>
</feature>
<dbReference type="Proteomes" id="UP000053660">
    <property type="component" value="Unassembled WGS sequence"/>
</dbReference>
<dbReference type="AlphaFoldDB" id="A0A0B1RSL8"/>
<keyword evidence="2" id="KW-1185">Reference proteome</keyword>
<protein>
    <submittedName>
        <fullName evidence="1">Uncharacterized protein</fullName>
    </submittedName>
</protein>
<evidence type="ECO:0000313" key="2">
    <source>
        <dbReference type="Proteomes" id="UP000053660"/>
    </source>
</evidence>
<accession>A0A0B1RSL8</accession>
<gene>
    <name evidence="1" type="ORF">OESDEN_24750</name>
</gene>
<dbReference type="EMBL" id="KN612552">
    <property type="protein sequence ID" value="KHJ75634.1"/>
    <property type="molecule type" value="Genomic_DNA"/>
</dbReference>